<dbReference type="GO" id="GO:0006633">
    <property type="term" value="P:fatty acid biosynthetic process"/>
    <property type="evidence" value="ECO:0007669"/>
    <property type="project" value="TreeGrafter"/>
</dbReference>
<feature type="active site" evidence="7">
    <location>
        <position position="97"/>
    </location>
</feature>
<evidence type="ECO:0000256" key="5">
    <source>
        <dbReference type="ARBA" id="ARBA00048462"/>
    </source>
</evidence>
<evidence type="ECO:0000313" key="9">
    <source>
        <dbReference type="EMBL" id="HER96875.1"/>
    </source>
</evidence>
<dbReference type="PANTHER" id="PTHR42681">
    <property type="entry name" value="MALONYL-COA-ACYL CARRIER PROTEIN TRANSACYLASE, MITOCHONDRIAL"/>
    <property type="match status" value="1"/>
</dbReference>
<dbReference type="Gene3D" id="3.40.366.10">
    <property type="entry name" value="Malonyl-Coenzyme A Acyl Carrier Protein, domain 2"/>
    <property type="match status" value="1"/>
</dbReference>
<feature type="domain" description="Malonyl-CoA:ACP transacylase (MAT)" evidence="8">
    <location>
        <begin position="6"/>
        <end position="310"/>
    </location>
</feature>
<evidence type="ECO:0000259" key="8">
    <source>
        <dbReference type="SMART" id="SM00827"/>
    </source>
</evidence>
<evidence type="ECO:0000256" key="2">
    <source>
        <dbReference type="ARBA" id="ARBA00018953"/>
    </source>
</evidence>
<dbReference type="EC" id="2.3.1.39" evidence="1 6"/>
<dbReference type="InterPro" id="IPR016035">
    <property type="entry name" value="Acyl_Trfase/lysoPLipase"/>
</dbReference>
<dbReference type="GO" id="GO:0005829">
    <property type="term" value="C:cytosol"/>
    <property type="evidence" value="ECO:0007669"/>
    <property type="project" value="TreeGrafter"/>
</dbReference>
<evidence type="ECO:0000256" key="4">
    <source>
        <dbReference type="ARBA" id="ARBA00023315"/>
    </source>
</evidence>
<dbReference type="InterPro" id="IPR014043">
    <property type="entry name" value="Acyl_transferase_dom"/>
</dbReference>
<dbReference type="InterPro" id="IPR024925">
    <property type="entry name" value="Malonyl_CoA-ACP_transAc"/>
</dbReference>
<comment type="similarity">
    <text evidence="6">Belongs to the fabD family.</text>
</comment>
<dbReference type="SUPFAM" id="SSF55048">
    <property type="entry name" value="Probable ACP-binding domain of malonyl-CoA ACP transacylase"/>
    <property type="match status" value="1"/>
</dbReference>
<dbReference type="PANTHER" id="PTHR42681:SF1">
    <property type="entry name" value="MALONYL-COA-ACYL CARRIER PROTEIN TRANSACYLASE, MITOCHONDRIAL"/>
    <property type="match status" value="1"/>
</dbReference>
<dbReference type="Gene3D" id="3.30.70.250">
    <property type="entry name" value="Malonyl-CoA ACP transacylase, ACP-binding"/>
    <property type="match status" value="1"/>
</dbReference>
<reference evidence="9" key="1">
    <citation type="journal article" date="2020" name="mSystems">
        <title>Genome- and Community-Level Interaction Insights into Carbon Utilization and Element Cycling Functions of Hydrothermarchaeota in Hydrothermal Sediment.</title>
        <authorList>
            <person name="Zhou Z."/>
            <person name="Liu Y."/>
            <person name="Xu W."/>
            <person name="Pan J."/>
            <person name="Luo Z.H."/>
            <person name="Li M."/>
        </authorList>
    </citation>
    <scope>NUCLEOTIDE SEQUENCE [LARGE SCALE GENOMIC DNA]</scope>
    <source>
        <strain evidence="9">SpSt-143</strain>
    </source>
</reference>
<dbReference type="Pfam" id="PF00698">
    <property type="entry name" value="Acyl_transf_1"/>
    <property type="match status" value="1"/>
</dbReference>
<feature type="active site" evidence="7">
    <location>
        <position position="208"/>
    </location>
</feature>
<dbReference type="SUPFAM" id="SSF52151">
    <property type="entry name" value="FabD/lysophospholipase-like"/>
    <property type="match status" value="1"/>
</dbReference>
<dbReference type="InterPro" id="IPR016036">
    <property type="entry name" value="Malonyl_transacylase_ACP-bd"/>
</dbReference>
<accession>A0A7V2F822</accession>
<comment type="caution">
    <text evidence="9">The sequence shown here is derived from an EMBL/GenBank/DDBJ whole genome shotgun (WGS) entry which is preliminary data.</text>
</comment>
<name>A0A7V2F822_RHOMR</name>
<protein>
    <recommendedName>
        <fullName evidence="2 6">Malonyl CoA-acyl carrier protein transacylase</fullName>
        <ecNumber evidence="1 6">2.3.1.39</ecNumber>
    </recommendedName>
</protein>
<dbReference type="PIRSF" id="PIRSF000446">
    <property type="entry name" value="Mct"/>
    <property type="match status" value="1"/>
</dbReference>
<comment type="catalytic activity">
    <reaction evidence="5 6">
        <text>holo-[ACP] + malonyl-CoA = malonyl-[ACP] + CoA</text>
        <dbReference type="Rhea" id="RHEA:41792"/>
        <dbReference type="Rhea" id="RHEA-COMP:9623"/>
        <dbReference type="Rhea" id="RHEA-COMP:9685"/>
        <dbReference type="ChEBI" id="CHEBI:57287"/>
        <dbReference type="ChEBI" id="CHEBI:57384"/>
        <dbReference type="ChEBI" id="CHEBI:64479"/>
        <dbReference type="ChEBI" id="CHEBI:78449"/>
        <dbReference type="EC" id="2.3.1.39"/>
    </reaction>
</comment>
<evidence type="ECO:0000256" key="1">
    <source>
        <dbReference type="ARBA" id="ARBA00013258"/>
    </source>
</evidence>
<sequence length="319" mass="34119">MAQAWLFPGQGSQRVGMAQDLWARFSQARALLEAANRLLGFDLTAYMFGNATEDPEAAAARLAQTEITQPALYVHSLAVVAVLEAAGCYPDAVAGHSLGEYSALAAAGALSFEEGLRLVRLRGQLMAQAGHKHPGAMAAILGLEDAAVEALCQETVAEGYGWVQPANYNAPGQVVISGEVKAVSRAVEKAQAQGARRVVMLPVSGAFHSPLMEEASRQLAEAIAHVPLHVPRCPVYLNVTAAPSRDPSEIRDRLVEQMLAPVRFTQTLRRMQGDGIATFWEVGPGNVLAGLVRRTLGREVQVLTVGTAEELETLLQQKH</sequence>
<dbReference type="InterPro" id="IPR004410">
    <property type="entry name" value="Malonyl_CoA-ACP_transAc_FabD"/>
</dbReference>
<proteinExistence type="inferred from homology"/>
<dbReference type="FunFam" id="3.30.70.250:FF:000001">
    <property type="entry name" value="Malonyl CoA-acyl carrier protein transacylase"/>
    <property type="match status" value="1"/>
</dbReference>
<dbReference type="InterPro" id="IPR001227">
    <property type="entry name" value="Ac_transferase_dom_sf"/>
</dbReference>
<dbReference type="SMART" id="SM00827">
    <property type="entry name" value="PKS_AT"/>
    <property type="match status" value="1"/>
</dbReference>
<dbReference type="AlphaFoldDB" id="A0A7V2F822"/>
<evidence type="ECO:0000256" key="7">
    <source>
        <dbReference type="PIRSR" id="PIRSR000446-1"/>
    </source>
</evidence>
<dbReference type="InterPro" id="IPR050858">
    <property type="entry name" value="Mal-CoA-ACP_Trans/PKS_FabD"/>
</dbReference>
<organism evidence="9">
    <name type="scientific">Rhodothermus marinus</name>
    <name type="common">Rhodothermus obamensis</name>
    <dbReference type="NCBI Taxonomy" id="29549"/>
    <lineage>
        <taxon>Bacteria</taxon>
        <taxon>Pseudomonadati</taxon>
        <taxon>Rhodothermota</taxon>
        <taxon>Rhodothermia</taxon>
        <taxon>Rhodothermales</taxon>
        <taxon>Rhodothermaceae</taxon>
        <taxon>Rhodothermus</taxon>
    </lineage>
</organism>
<gene>
    <name evidence="9" type="primary">fabD</name>
    <name evidence="9" type="ORF">ENO59_10255</name>
</gene>
<dbReference type="NCBIfam" id="TIGR00128">
    <property type="entry name" value="fabD"/>
    <property type="match status" value="1"/>
</dbReference>
<dbReference type="GO" id="GO:0004314">
    <property type="term" value="F:[acyl-carrier-protein] S-malonyltransferase activity"/>
    <property type="evidence" value="ECO:0007669"/>
    <property type="project" value="UniProtKB-EC"/>
</dbReference>
<keyword evidence="3 6" id="KW-0808">Transferase</keyword>
<evidence type="ECO:0000256" key="3">
    <source>
        <dbReference type="ARBA" id="ARBA00022679"/>
    </source>
</evidence>
<evidence type="ECO:0000256" key="6">
    <source>
        <dbReference type="PIRNR" id="PIRNR000446"/>
    </source>
</evidence>
<dbReference type="EMBL" id="DSGB01000006">
    <property type="protein sequence ID" value="HER96875.1"/>
    <property type="molecule type" value="Genomic_DNA"/>
</dbReference>
<keyword evidence="4 6" id="KW-0012">Acyltransferase</keyword>